<dbReference type="InterPro" id="IPR002293">
    <property type="entry name" value="AA/rel_permease1"/>
</dbReference>
<comment type="subcellular location">
    <subcellularLocation>
        <location evidence="1">Cell membrane</location>
        <topology evidence="1">Multi-pass membrane protein</topology>
    </subcellularLocation>
</comment>
<keyword evidence="8" id="KW-1185">Reference proteome</keyword>
<evidence type="ECO:0000256" key="5">
    <source>
        <dbReference type="ARBA" id="ARBA00023136"/>
    </source>
</evidence>
<dbReference type="Pfam" id="PF13520">
    <property type="entry name" value="AA_permease_2"/>
    <property type="match status" value="1"/>
</dbReference>
<dbReference type="AlphaFoldDB" id="A0A326U7M2"/>
<keyword evidence="3 6" id="KW-0812">Transmembrane</keyword>
<keyword evidence="2" id="KW-1003">Cell membrane</keyword>
<organism evidence="7 8">
    <name type="scientific">Thermosporothrix hazakensis</name>
    <dbReference type="NCBI Taxonomy" id="644383"/>
    <lineage>
        <taxon>Bacteria</taxon>
        <taxon>Bacillati</taxon>
        <taxon>Chloroflexota</taxon>
        <taxon>Ktedonobacteria</taxon>
        <taxon>Ktedonobacterales</taxon>
        <taxon>Thermosporotrichaceae</taxon>
        <taxon>Thermosporothrix</taxon>
    </lineage>
</organism>
<keyword evidence="4 6" id="KW-1133">Transmembrane helix</keyword>
<keyword evidence="5 6" id="KW-0472">Membrane</keyword>
<comment type="caution">
    <text evidence="7">The sequence shown here is derived from an EMBL/GenBank/DDBJ whole genome shotgun (WGS) entry which is preliminary data.</text>
</comment>
<feature type="transmembrane region" description="Helical" evidence="6">
    <location>
        <begin position="419"/>
        <end position="438"/>
    </location>
</feature>
<feature type="transmembrane region" description="Helical" evidence="6">
    <location>
        <begin position="206"/>
        <end position="228"/>
    </location>
</feature>
<evidence type="ECO:0000256" key="6">
    <source>
        <dbReference type="SAM" id="Phobius"/>
    </source>
</evidence>
<dbReference type="PANTHER" id="PTHR42770">
    <property type="entry name" value="AMINO ACID TRANSPORTER-RELATED"/>
    <property type="match status" value="1"/>
</dbReference>
<feature type="transmembrane region" description="Helical" evidence="6">
    <location>
        <begin position="289"/>
        <end position="313"/>
    </location>
</feature>
<dbReference type="PANTHER" id="PTHR42770:SF7">
    <property type="entry name" value="MEMBRANE PROTEIN"/>
    <property type="match status" value="1"/>
</dbReference>
<evidence type="ECO:0000313" key="7">
    <source>
        <dbReference type="EMBL" id="PZW31134.1"/>
    </source>
</evidence>
<dbReference type="InterPro" id="IPR050367">
    <property type="entry name" value="APC_superfamily"/>
</dbReference>
<gene>
    <name evidence="7" type="ORF">EI42_02231</name>
</gene>
<dbReference type="EMBL" id="QKUF01000006">
    <property type="protein sequence ID" value="PZW31134.1"/>
    <property type="molecule type" value="Genomic_DNA"/>
</dbReference>
<evidence type="ECO:0000256" key="1">
    <source>
        <dbReference type="ARBA" id="ARBA00004651"/>
    </source>
</evidence>
<evidence type="ECO:0000256" key="2">
    <source>
        <dbReference type="ARBA" id="ARBA00022475"/>
    </source>
</evidence>
<feature type="transmembrane region" description="Helical" evidence="6">
    <location>
        <begin position="134"/>
        <end position="152"/>
    </location>
</feature>
<protein>
    <submittedName>
        <fullName evidence="7">L-asparagine transporter-like permease</fullName>
    </submittedName>
</protein>
<evidence type="ECO:0000256" key="4">
    <source>
        <dbReference type="ARBA" id="ARBA00022989"/>
    </source>
</evidence>
<feature type="transmembrane region" description="Helical" evidence="6">
    <location>
        <begin position="52"/>
        <end position="79"/>
    </location>
</feature>
<feature type="transmembrane region" description="Helical" evidence="6">
    <location>
        <begin position="450"/>
        <end position="472"/>
    </location>
</feature>
<dbReference type="GO" id="GO:0022857">
    <property type="term" value="F:transmembrane transporter activity"/>
    <property type="evidence" value="ECO:0007669"/>
    <property type="project" value="InterPro"/>
</dbReference>
<feature type="transmembrane region" description="Helical" evidence="6">
    <location>
        <begin position="240"/>
        <end position="262"/>
    </location>
</feature>
<dbReference type="Gene3D" id="1.20.1740.10">
    <property type="entry name" value="Amino acid/polyamine transporter I"/>
    <property type="match status" value="1"/>
</dbReference>
<feature type="transmembrane region" description="Helical" evidence="6">
    <location>
        <begin position="91"/>
        <end position="122"/>
    </location>
</feature>
<accession>A0A326U7M2</accession>
<feature type="transmembrane region" description="Helical" evidence="6">
    <location>
        <begin position="375"/>
        <end position="398"/>
    </location>
</feature>
<proteinExistence type="predicted"/>
<feature type="transmembrane region" description="Helical" evidence="6">
    <location>
        <begin position="334"/>
        <end position="355"/>
    </location>
</feature>
<dbReference type="PIRSF" id="PIRSF006060">
    <property type="entry name" value="AA_transporter"/>
    <property type="match status" value="1"/>
</dbReference>
<evidence type="ECO:0000313" key="8">
    <source>
        <dbReference type="Proteomes" id="UP000248806"/>
    </source>
</evidence>
<reference evidence="7 8" key="1">
    <citation type="submission" date="2018-06" db="EMBL/GenBank/DDBJ databases">
        <title>Genomic Encyclopedia of Archaeal and Bacterial Type Strains, Phase II (KMG-II): from individual species to whole genera.</title>
        <authorList>
            <person name="Goeker M."/>
        </authorList>
    </citation>
    <scope>NUCLEOTIDE SEQUENCE [LARGE SCALE GENOMIC DNA]</scope>
    <source>
        <strain evidence="7 8">ATCC BAA-1881</strain>
    </source>
</reference>
<feature type="transmembrane region" description="Helical" evidence="6">
    <location>
        <begin position="164"/>
        <end position="186"/>
    </location>
</feature>
<evidence type="ECO:0000256" key="3">
    <source>
        <dbReference type="ARBA" id="ARBA00022692"/>
    </source>
</evidence>
<dbReference type="GO" id="GO:0005886">
    <property type="term" value="C:plasma membrane"/>
    <property type="evidence" value="ECO:0007669"/>
    <property type="project" value="UniProtKB-SubCell"/>
</dbReference>
<name>A0A326U7M2_THEHA</name>
<dbReference type="Proteomes" id="UP000248806">
    <property type="component" value="Unassembled WGS sequence"/>
</dbReference>
<sequence length="489" mass="53449">MRERIPTLTSENYVRRVLPPVLTNFDFTMSFMMVMFFVSNPVGTIASGAVSLLYWGIGALIFFIPCVLVVAQLCAWFPVNGSSYNWTHKALGGFWSLFAAVTFWIPGVVAMVSAASIGITIVQSINPHLLVEPWQQGLAVIAILIFACLISLQPLRTFQHVVNFVTPLTYAVVLLLGIAAVVWLLGGHSSATPLLNPATWAITPDNFKLFGIVVLAYLGADVPVIVLGEAKQPEKGYRHFLWGTLAVLGAYFILTMALLVVIGPEAATLSNASILIALERLFGPVVARIAAACLLVFFPLFVALTGSLFARLLMTISADRRLPIGLVRLNKHRVPVNAILTQTAIAIGFTLLLYFVPYVFSMAESANLALEVQVITLSVLVLIWAVSSAFLFISLLVLMKRYPELLKKGLIVPKWLLQTCCYVALIACAVAIVNTLAYNQLAPLINDMMWRVFVGSLTVVCLFVAYFGCVFATTEAAWQDKIHEVESGF</sequence>
<feature type="transmembrane region" description="Helical" evidence="6">
    <location>
        <begin position="21"/>
        <end position="40"/>
    </location>
</feature>
<dbReference type="RefSeq" id="WP_170142544.1">
    <property type="nucleotide sequence ID" value="NZ_BIFX01000003.1"/>
</dbReference>